<gene>
    <name evidence="1" type="ORF">NC653_033300</name>
</gene>
<accession>A0AAD6LTG6</accession>
<dbReference type="EMBL" id="JAQIZT010000014">
    <property type="protein sequence ID" value="KAJ6972926.1"/>
    <property type="molecule type" value="Genomic_DNA"/>
</dbReference>
<dbReference type="Proteomes" id="UP001164929">
    <property type="component" value="Chromosome 14"/>
</dbReference>
<keyword evidence="2" id="KW-1185">Reference proteome</keyword>
<reference evidence="1" key="1">
    <citation type="journal article" date="2023" name="Mol. Ecol. Resour.">
        <title>Chromosome-level genome assembly of a triploid poplar Populus alba 'Berolinensis'.</title>
        <authorList>
            <person name="Chen S."/>
            <person name="Yu Y."/>
            <person name="Wang X."/>
            <person name="Wang S."/>
            <person name="Zhang T."/>
            <person name="Zhou Y."/>
            <person name="He R."/>
            <person name="Meng N."/>
            <person name="Wang Y."/>
            <person name="Liu W."/>
            <person name="Liu Z."/>
            <person name="Liu J."/>
            <person name="Guo Q."/>
            <person name="Huang H."/>
            <person name="Sederoff R.R."/>
            <person name="Wang G."/>
            <person name="Qu G."/>
            <person name="Chen S."/>
        </authorList>
    </citation>
    <scope>NUCLEOTIDE SEQUENCE</scope>
    <source>
        <strain evidence="1">SC-2020</strain>
    </source>
</reference>
<protein>
    <submittedName>
        <fullName evidence="1">Uncharacterized protein</fullName>
    </submittedName>
</protein>
<evidence type="ECO:0000313" key="2">
    <source>
        <dbReference type="Proteomes" id="UP001164929"/>
    </source>
</evidence>
<organism evidence="1 2">
    <name type="scientific">Populus alba x Populus x berolinensis</name>
    <dbReference type="NCBI Taxonomy" id="444605"/>
    <lineage>
        <taxon>Eukaryota</taxon>
        <taxon>Viridiplantae</taxon>
        <taxon>Streptophyta</taxon>
        <taxon>Embryophyta</taxon>
        <taxon>Tracheophyta</taxon>
        <taxon>Spermatophyta</taxon>
        <taxon>Magnoliopsida</taxon>
        <taxon>eudicotyledons</taxon>
        <taxon>Gunneridae</taxon>
        <taxon>Pentapetalae</taxon>
        <taxon>rosids</taxon>
        <taxon>fabids</taxon>
        <taxon>Malpighiales</taxon>
        <taxon>Salicaceae</taxon>
        <taxon>Saliceae</taxon>
        <taxon>Populus</taxon>
    </lineage>
</organism>
<proteinExistence type="predicted"/>
<comment type="caution">
    <text evidence="1">The sequence shown here is derived from an EMBL/GenBank/DDBJ whole genome shotgun (WGS) entry which is preliminary data.</text>
</comment>
<dbReference type="AlphaFoldDB" id="A0AAD6LTG6"/>
<evidence type="ECO:0000313" key="1">
    <source>
        <dbReference type="EMBL" id="KAJ6972926.1"/>
    </source>
</evidence>
<name>A0AAD6LTG6_9ROSI</name>
<sequence>MAWENHLNADCAEVSCRGSLFSLFIHPLHRREKKKREHRACVNT</sequence>